<evidence type="ECO:0000313" key="1">
    <source>
        <dbReference type="EMBL" id="KAK3707331.1"/>
    </source>
</evidence>
<reference evidence="1" key="1">
    <citation type="submission" date="2023-07" db="EMBL/GenBank/DDBJ databases">
        <title>Black Yeasts Isolated from many extreme environments.</title>
        <authorList>
            <person name="Coleine C."/>
            <person name="Stajich J.E."/>
            <person name="Selbmann L."/>
        </authorList>
    </citation>
    <scope>NUCLEOTIDE SEQUENCE</scope>
    <source>
        <strain evidence="1">CCFEE 5714</strain>
    </source>
</reference>
<dbReference type="Proteomes" id="UP001281147">
    <property type="component" value="Unassembled WGS sequence"/>
</dbReference>
<protein>
    <submittedName>
        <fullName evidence="1">Uncharacterized protein</fullName>
    </submittedName>
</protein>
<accession>A0ACC3N0L9</accession>
<name>A0ACC3N0L9_9PEZI</name>
<organism evidence="1 2">
    <name type="scientific">Vermiconidia calcicola</name>
    <dbReference type="NCBI Taxonomy" id="1690605"/>
    <lineage>
        <taxon>Eukaryota</taxon>
        <taxon>Fungi</taxon>
        <taxon>Dikarya</taxon>
        <taxon>Ascomycota</taxon>
        <taxon>Pezizomycotina</taxon>
        <taxon>Dothideomycetes</taxon>
        <taxon>Dothideomycetidae</taxon>
        <taxon>Mycosphaerellales</taxon>
        <taxon>Extremaceae</taxon>
        <taxon>Vermiconidia</taxon>
    </lineage>
</organism>
<proteinExistence type="predicted"/>
<comment type="caution">
    <text evidence="1">The sequence shown here is derived from an EMBL/GenBank/DDBJ whole genome shotgun (WGS) entry which is preliminary data.</text>
</comment>
<sequence>MTVFAIQIYFDTICPWCYIGHRILARAIELYQRTYPGGSSDTFSFTLLSYYLRPDAPVDTEGVPWNETVARKNGAEKVNAIRTRLQRVGRGAGIEFSFNSKIGNTRDSHRLIWHAAPEKRKELLEAIYRMHFEQDGDITSHADLVRAAESVGMDAGEVKAFLGTAEHAEEVDSMAAEARREGVSSVPTVVIGGTRVEGAEDMGEFYEALVAAKEAANSA</sequence>
<keyword evidence="2" id="KW-1185">Reference proteome</keyword>
<evidence type="ECO:0000313" key="2">
    <source>
        <dbReference type="Proteomes" id="UP001281147"/>
    </source>
</evidence>
<dbReference type="EMBL" id="JAUTXU010000111">
    <property type="protein sequence ID" value="KAK3707331.1"/>
    <property type="molecule type" value="Genomic_DNA"/>
</dbReference>
<gene>
    <name evidence="1" type="ORF">LTR37_012175</name>
</gene>